<feature type="chain" id="PRO_5039599197" evidence="2">
    <location>
        <begin position="35"/>
        <end position="281"/>
    </location>
</feature>
<dbReference type="AlphaFoldDB" id="A0A6J4HVT1"/>
<organism evidence="3">
    <name type="scientific">uncultured Blastococcus sp</name>
    <dbReference type="NCBI Taxonomy" id="217144"/>
    <lineage>
        <taxon>Bacteria</taxon>
        <taxon>Bacillati</taxon>
        <taxon>Actinomycetota</taxon>
        <taxon>Actinomycetes</taxon>
        <taxon>Geodermatophilales</taxon>
        <taxon>Geodermatophilaceae</taxon>
        <taxon>Blastococcus</taxon>
        <taxon>environmental samples</taxon>
    </lineage>
</organism>
<feature type="region of interest" description="Disordered" evidence="1">
    <location>
        <begin position="53"/>
        <end position="99"/>
    </location>
</feature>
<feature type="region of interest" description="Disordered" evidence="1">
    <location>
        <begin position="258"/>
        <end position="281"/>
    </location>
</feature>
<dbReference type="PROSITE" id="PS51257">
    <property type="entry name" value="PROKAR_LIPOPROTEIN"/>
    <property type="match status" value="1"/>
</dbReference>
<evidence type="ECO:0000256" key="1">
    <source>
        <dbReference type="SAM" id="MobiDB-lite"/>
    </source>
</evidence>
<feature type="non-terminal residue" evidence="3">
    <location>
        <position position="281"/>
    </location>
</feature>
<evidence type="ECO:0000313" key="3">
    <source>
        <dbReference type="EMBL" id="CAA9233146.1"/>
    </source>
</evidence>
<proteinExistence type="predicted"/>
<keyword evidence="2" id="KW-0732">Signal</keyword>
<name>A0A6J4HVT1_9ACTN</name>
<sequence length="281" mass="27479">MERCAVRPSWFRRLRTVCLLGAGAYACISLGAQAAAQTGEPATTPVLSTAVTTEQPPAAVVPPPDPAVASSRSQPATAPATTPGTWLTVHPPTTSQDAGSALLSDETALLSDETALLYDETGAATPPVPDGSDAAQPSGGAAIPGTNPSSSGQLPGADAESRLTAATTTDGDDDNGADSGTPSTCGTAIGEPAGTCDVSVPSSAQAVEPVVTPDVASPVAPAADMSCAGSPAIASATAVTATATATDMIEIASDVTDATASGGDPLAATLRSDQADDHIRM</sequence>
<dbReference type="EMBL" id="CADCTI010000100">
    <property type="protein sequence ID" value="CAA9233146.1"/>
    <property type="molecule type" value="Genomic_DNA"/>
</dbReference>
<reference evidence="3" key="1">
    <citation type="submission" date="2020-02" db="EMBL/GenBank/DDBJ databases">
        <authorList>
            <person name="Meier V. D."/>
        </authorList>
    </citation>
    <scope>NUCLEOTIDE SEQUENCE</scope>
    <source>
        <strain evidence="3">AVDCRST_MAG57</strain>
    </source>
</reference>
<gene>
    <name evidence="3" type="ORF">AVDCRST_MAG57-1929</name>
</gene>
<protein>
    <submittedName>
        <fullName evidence="3">Uncharacterized protein</fullName>
    </submittedName>
</protein>
<evidence type="ECO:0000256" key="2">
    <source>
        <dbReference type="SAM" id="SignalP"/>
    </source>
</evidence>
<feature type="signal peptide" evidence="2">
    <location>
        <begin position="1"/>
        <end position="34"/>
    </location>
</feature>
<feature type="region of interest" description="Disordered" evidence="1">
    <location>
        <begin position="121"/>
        <end position="190"/>
    </location>
</feature>
<accession>A0A6J4HVT1</accession>